<dbReference type="AlphaFoldDB" id="X1UJY5"/>
<protein>
    <recommendedName>
        <fullName evidence="4">CCDC81-like prokaryotic HU domain-containing protein</fullName>
    </recommendedName>
</protein>
<comment type="caution">
    <text evidence="3">The sequence shown here is derived from an EMBL/GenBank/DDBJ whole genome shotgun (WGS) entry which is preliminary data.</text>
</comment>
<dbReference type="Pfam" id="PF18174">
    <property type="entry name" value="HU-CCDC81_bac_1"/>
    <property type="match status" value="1"/>
</dbReference>
<dbReference type="EMBL" id="BARW01021176">
    <property type="protein sequence ID" value="GAJ00206.1"/>
    <property type="molecule type" value="Genomic_DNA"/>
</dbReference>
<evidence type="ECO:0000259" key="1">
    <source>
        <dbReference type="Pfam" id="PF18174"/>
    </source>
</evidence>
<accession>X1UJY5</accession>
<proteinExistence type="predicted"/>
<feature type="non-terminal residue" evidence="3">
    <location>
        <position position="220"/>
    </location>
</feature>
<dbReference type="InterPro" id="IPR040495">
    <property type="entry name" value="HU-CCDC81_bac_1"/>
</dbReference>
<sequence length="220" mass="25120">MDISSYIKDLLLLHDCVIVPKFGGFVANYRAAEINYSNNTLSPPAKDISFNKSLVHNDGLLISYISKCKGIGYIDAKRIVSDFVTETQKKLEKGKKVTFDEIGLFYNDSQHNLQFEPDPSTNFLIDSFGLSFFQFSTIEDYDVSKRIQRKFKDKEAVKIFIKRQTVRRILIGIPLLLALSLIPLKIKYIENFRSDSFSLSPLNQKIKSEESNVDISQSQS</sequence>
<evidence type="ECO:0008006" key="4">
    <source>
        <dbReference type="Google" id="ProtNLM"/>
    </source>
</evidence>
<evidence type="ECO:0000313" key="3">
    <source>
        <dbReference type="EMBL" id="GAJ00206.1"/>
    </source>
</evidence>
<reference evidence="3" key="1">
    <citation type="journal article" date="2014" name="Front. Microbiol.">
        <title>High frequency of phylogenetically diverse reductive dehalogenase-homologous genes in deep subseafloor sedimentary metagenomes.</title>
        <authorList>
            <person name="Kawai M."/>
            <person name="Futagami T."/>
            <person name="Toyoda A."/>
            <person name="Takaki Y."/>
            <person name="Nishi S."/>
            <person name="Hori S."/>
            <person name="Arai W."/>
            <person name="Tsubouchi T."/>
            <person name="Morono Y."/>
            <person name="Uchiyama I."/>
            <person name="Ito T."/>
            <person name="Fujiyama A."/>
            <person name="Inagaki F."/>
            <person name="Takami H."/>
        </authorList>
    </citation>
    <scope>NUCLEOTIDE SEQUENCE</scope>
    <source>
        <strain evidence="3">Expedition CK06-06</strain>
    </source>
</reference>
<name>X1UJY5_9ZZZZ</name>
<dbReference type="InterPro" id="IPR041268">
    <property type="entry name" value="HU-CCDC81_bac_2"/>
</dbReference>
<feature type="domain" description="CCDC81-like prokaryotic HU" evidence="2">
    <location>
        <begin position="59"/>
        <end position="128"/>
    </location>
</feature>
<dbReference type="Pfam" id="PF18175">
    <property type="entry name" value="HU-CCDC81_bac_2"/>
    <property type="match status" value="1"/>
</dbReference>
<organism evidence="3">
    <name type="scientific">marine sediment metagenome</name>
    <dbReference type="NCBI Taxonomy" id="412755"/>
    <lineage>
        <taxon>unclassified sequences</taxon>
        <taxon>metagenomes</taxon>
        <taxon>ecological metagenomes</taxon>
    </lineage>
</organism>
<feature type="domain" description="CCDC81-like prokaryotic HU" evidence="1">
    <location>
        <begin position="2"/>
        <end position="58"/>
    </location>
</feature>
<evidence type="ECO:0000259" key="2">
    <source>
        <dbReference type="Pfam" id="PF18175"/>
    </source>
</evidence>
<gene>
    <name evidence="3" type="ORF">S12H4_35632</name>
</gene>